<dbReference type="Pfam" id="PF02517">
    <property type="entry name" value="Rce1-like"/>
    <property type="match status" value="1"/>
</dbReference>
<organism evidence="3 4">
    <name type="scientific">Halobacterium jilantaiense</name>
    <dbReference type="NCBI Taxonomy" id="355548"/>
    <lineage>
        <taxon>Archaea</taxon>
        <taxon>Methanobacteriati</taxon>
        <taxon>Methanobacteriota</taxon>
        <taxon>Stenosarchaea group</taxon>
        <taxon>Halobacteria</taxon>
        <taxon>Halobacteriales</taxon>
        <taxon>Halobacteriaceae</taxon>
        <taxon>Halobacterium</taxon>
    </lineage>
</organism>
<dbReference type="GO" id="GO:0006508">
    <property type="term" value="P:proteolysis"/>
    <property type="evidence" value="ECO:0007669"/>
    <property type="project" value="UniProtKB-KW"/>
</dbReference>
<keyword evidence="3" id="KW-0645">Protease</keyword>
<dbReference type="RefSeq" id="WP_089669142.1">
    <property type="nucleotide sequence ID" value="NZ_FOJA01000001.1"/>
</dbReference>
<protein>
    <submittedName>
        <fullName evidence="3">CAAX protease self-immunity</fullName>
    </submittedName>
</protein>
<dbReference type="Proteomes" id="UP000198518">
    <property type="component" value="Unassembled WGS sequence"/>
</dbReference>
<dbReference type="AlphaFoldDB" id="A0A1I0PSD5"/>
<gene>
    <name evidence="3" type="ORF">SAMN04487945_1912</name>
</gene>
<keyword evidence="1" id="KW-0472">Membrane</keyword>
<keyword evidence="3" id="KW-0378">Hydrolase</keyword>
<feature type="transmembrane region" description="Helical" evidence="1">
    <location>
        <begin position="141"/>
        <end position="161"/>
    </location>
</feature>
<dbReference type="InterPro" id="IPR003675">
    <property type="entry name" value="Rce1/LyrA-like_dom"/>
</dbReference>
<feature type="transmembrane region" description="Helical" evidence="1">
    <location>
        <begin position="72"/>
        <end position="94"/>
    </location>
</feature>
<keyword evidence="1" id="KW-0812">Transmembrane</keyword>
<accession>A0A1I0PSD5</accession>
<sequence>MDRVVVLVGLALSFGGFEAVSRLQDRLGRPSDGLEAHAWKWLVPAAVAGYVLAVEGRPLASIGWTFAGPLPFAYHTAVGLAAMLGSAILLSPLWEALGTADAMQDGMAAFTDFSVAERLVVAGTAGVTEEVPYRGYAVERVTALTGSPLLAAAVSLVAFLAAHVGEHWSRAAAVQMAQPTVVLLALYLWTHSLPVVMAVHALNDAVGLLLADRAGEPDSA</sequence>
<name>A0A1I0PSD5_9EURY</name>
<dbReference type="STRING" id="355548.SAMN04487945_1912"/>
<keyword evidence="4" id="KW-1185">Reference proteome</keyword>
<dbReference type="OrthoDB" id="262630at2157"/>
<dbReference type="GO" id="GO:0080120">
    <property type="term" value="P:CAAX-box protein maturation"/>
    <property type="evidence" value="ECO:0007669"/>
    <property type="project" value="UniProtKB-ARBA"/>
</dbReference>
<keyword evidence="1" id="KW-1133">Transmembrane helix</keyword>
<feature type="transmembrane region" description="Helical" evidence="1">
    <location>
        <begin position="181"/>
        <end position="202"/>
    </location>
</feature>
<dbReference type="GO" id="GO:0004175">
    <property type="term" value="F:endopeptidase activity"/>
    <property type="evidence" value="ECO:0007669"/>
    <property type="project" value="UniProtKB-ARBA"/>
</dbReference>
<evidence type="ECO:0000259" key="2">
    <source>
        <dbReference type="Pfam" id="PF02517"/>
    </source>
</evidence>
<evidence type="ECO:0000313" key="4">
    <source>
        <dbReference type="Proteomes" id="UP000198518"/>
    </source>
</evidence>
<reference evidence="3 4" key="1">
    <citation type="submission" date="2016-10" db="EMBL/GenBank/DDBJ databases">
        <authorList>
            <person name="de Groot N.N."/>
        </authorList>
    </citation>
    <scope>NUCLEOTIDE SEQUENCE [LARGE SCALE GENOMIC DNA]</scope>
    <source>
        <strain evidence="3 4">CGMCC 1.5337</strain>
    </source>
</reference>
<feature type="domain" description="CAAX prenyl protease 2/Lysostaphin resistance protein A-like" evidence="2">
    <location>
        <begin position="117"/>
        <end position="206"/>
    </location>
</feature>
<evidence type="ECO:0000313" key="3">
    <source>
        <dbReference type="EMBL" id="SEW17295.1"/>
    </source>
</evidence>
<evidence type="ECO:0000256" key="1">
    <source>
        <dbReference type="SAM" id="Phobius"/>
    </source>
</evidence>
<dbReference type="EMBL" id="FOJA01000001">
    <property type="protein sequence ID" value="SEW17295.1"/>
    <property type="molecule type" value="Genomic_DNA"/>
</dbReference>
<proteinExistence type="predicted"/>